<dbReference type="Pfam" id="PF11489">
    <property type="entry name" value="Aim21"/>
    <property type="match status" value="1"/>
</dbReference>
<feature type="region of interest" description="Disordered" evidence="1">
    <location>
        <begin position="311"/>
        <end position="503"/>
    </location>
</feature>
<feature type="compositionally biased region" description="Basic and acidic residues" evidence="1">
    <location>
        <begin position="321"/>
        <end position="333"/>
    </location>
</feature>
<name>A0A194UMZ8_CYTMA</name>
<feature type="compositionally biased region" description="Low complexity" evidence="1">
    <location>
        <begin position="720"/>
        <end position="738"/>
    </location>
</feature>
<feature type="compositionally biased region" description="Basic and acidic residues" evidence="1">
    <location>
        <begin position="58"/>
        <end position="73"/>
    </location>
</feature>
<feature type="compositionally biased region" description="Basic and acidic residues" evidence="1">
    <location>
        <begin position="432"/>
        <end position="456"/>
    </location>
</feature>
<keyword evidence="3" id="KW-1185">Reference proteome</keyword>
<feature type="compositionally biased region" description="Basic and acidic residues" evidence="1">
    <location>
        <begin position="594"/>
        <end position="626"/>
    </location>
</feature>
<evidence type="ECO:0008006" key="4">
    <source>
        <dbReference type="Google" id="ProtNLM"/>
    </source>
</evidence>
<reference evidence="3" key="1">
    <citation type="submission" date="2014-12" db="EMBL/GenBank/DDBJ databases">
        <title>Genome Sequence of Valsa Canker Pathogens Uncovers a Specific Adaption of Colonization on Woody Bark.</title>
        <authorList>
            <person name="Yin Z."/>
            <person name="Liu H."/>
            <person name="Gao X."/>
            <person name="Li Z."/>
            <person name="Song N."/>
            <person name="Ke X."/>
            <person name="Dai Q."/>
            <person name="Wu Y."/>
            <person name="Sun Y."/>
            <person name="Xu J.-R."/>
            <person name="Kang Z.K."/>
            <person name="Wang L."/>
            <person name="Huang L."/>
        </authorList>
    </citation>
    <scope>NUCLEOTIDE SEQUENCE [LARGE SCALE GENOMIC DNA]</scope>
    <source>
        <strain evidence="3">SXYL134</strain>
    </source>
</reference>
<protein>
    <recommendedName>
        <fullName evidence="4">Altered inheritance of mitochondria protein 21</fullName>
    </recommendedName>
</protein>
<dbReference type="AlphaFoldDB" id="A0A194UMZ8"/>
<evidence type="ECO:0000256" key="1">
    <source>
        <dbReference type="SAM" id="MobiDB-lite"/>
    </source>
</evidence>
<accession>A0A194UMZ8</accession>
<dbReference type="STRING" id="694573.A0A194UMZ8"/>
<feature type="compositionally biased region" description="Basic and acidic residues" evidence="1">
    <location>
        <begin position="688"/>
        <end position="712"/>
    </location>
</feature>
<evidence type="ECO:0000313" key="3">
    <source>
        <dbReference type="Proteomes" id="UP000078576"/>
    </source>
</evidence>
<feature type="region of interest" description="Disordered" evidence="1">
    <location>
        <begin position="777"/>
        <end position="888"/>
    </location>
</feature>
<feature type="compositionally biased region" description="Polar residues" evidence="1">
    <location>
        <begin position="564"/>
        <end position="575"/>
    </location>
</feature>
<gene>
    <name evidence="2" type="ORF">VP1G_00513</name>
</gene>
<dbReference type="Proteomes" id="UP000078576">
    <property type="component" value="Unassembled WGS sequence"/>
</dbReference>
<sequence>MSSTATQQPPIPPRLAKSQERDQYLQPKVPPRPVKRGVSPNPDRYAPSPFSSGVFGAKNDRSGSNDPIERSKSVELPAVAGEEGMEYDALAEAVDSSREPSTSPTQTRTVGENLRIYAPTAERPAFSAKERIMQVTRTDSERAASFGIGKASTEVPTPSNRSLKKKASTADGMSESEAEDEEHGIPEIGQQIPLLPNAGDVQAPSPAPGSEAAKMGHKRKSSSRGLPPGSYGLHGHGVAPQDKLDKEYYQKHPELLKLEHHPYQHDRVTNFSLSSDQLNRLVRDTEVNGHGVGTNDHTGTPSEQVGWAALDASSRPQSTKPGEHEIRIQEPNRQRSVLLSGDPVPAPLSDDGDDDYTAPILAEDEVRKNTPHPDQVPCINPSRGSEPEADPPRSRPTSRPASLYRVESSEVRSTPLEDVEEYEPLFPEDEDSTAKDRLTPAQIEKMKQRFPSKDIWEDAPSSVHYTATVSTPELEDGPKKDSPSRQYTETPAHLWARKQEELAEKELTHPDAFLWRNQKPTWIGHQPHLAHEVAPRQEAAPRPSAAQKFPSRDIWEDTPDSLKLETTVSGPQTEAPSPVDNKPPPQVPGRPQRKSTDPQEKPSIPERPKSKSPEETAKPVIPDRPKPQIPARPAKASPPPAAASSDAPAPKAKPPVPARPMGNKIAALQAGFMSDLNKKLGLGPKAPKPKDEPKEEAAEEPKEKAPLADARKGRARGPQRRAPAASAAPAPAPATANASVSSEPATKKLKLTFATTVTVWSVDPETEGDILVGDVLVGDGGPAKAEEKPTVPVVEAPLEDKPVTEEARPAEEAEPEPKADEETKDEAAEEKRDEIEEKGEEQEEPVETKKETLATNMAGETVAEATVEEDKVEDKVEAKDAELNPIED</sequence>
<feature type="region of interest" description="Disordered" evidence="1">
    <location>
        <begin position="526"/>
        <end position="747"/>
    </location>
</feature>
<organism evidence="2 3">
    <name type="scientific">Cytospora mali</name>
    <name type="common">Apple Valsa canker fungus</name>
    <name type="synonym">Valsa mali</name>
    <dbReference type="NCBI Taxonomy" id="578113"/>
    <lineage>
        <taxon>Eukaryota</taxon>
        <taxon>Fungi</taxon>
        <taxon>Dikarya</taxon>
        <taxon>Ascomycota</taxon>
        <taxon>Pezizomycotina</taxon>
        <taxon>Sordariomycetes</taxon>
        <taxon>Sordariomycetidae</taxon>
        <taxon>Diaporthales</taxon>
        <taxon>Cytosporaceae</taxon>
        <taxon>Cytospora</taxon>
    </lineage>
</organism>
<dbReference type="OrthoDB" id="5386574at2759"/>
<evidence type="ECO:0000313" key="2">
    <source>
        <dbReference type="EMBL" id="KUI53026.1"/>
    </source>
</evidence>
<proteinExistence type="predicted"/>
<dbReference type="InterPro" id="IPR021582">
    <property type="entry name" value="Aim21"/>
</dbReference>
<feature type="region of interest" description="Disordered" evidence="1">
    <location>
        <begin position="1"/>
        <end position="244"/>
    </location>
</feature>
<feature type="compositionally biased region" description="Basic and acidic residues" evidence="1">
    <location>
        <begin position="798"/>
        <end position="835"/>
    </location>
</feature>
<feature type="compositionally biased region" description="Basic and acidic residues" evidence="1">
    <location>
        <begin position="868"/>
        <end position="882"/>
    </location>
</feature>
<feature type="compositionally biased region" description="Acidic residues" evidence="1">
    <location>
        <begin position="836"/>
        <end position="845"/>
    </location>
</feature>
<feature type="compositionally biased region" description="Acidic residues" evidence="1">
    <location>
        <begin position="417"/>
        <end position="431"/>
    </location>
</feature>
<dbReference type="EMBL" id="KN714667">
    <property type="protein sequence ID" value="KUI53026.1"/>
    <property type="molecule type" value="Genomic_DNA"/>
</dbReference>
<feature type="compositionally biased region" description="Basic and acidic residues" evidence="1">
    <location>
        <begin position="128"/>
        <end position="142"/>
    </location>
</feature>
<feature type="compositionally biased region" description="Polar residues" evidence="1">
    <location>
        <begin position="99"/>
        <end position="110"/>
    </location>
</feature>
<feature type="compositionally biased region" description="Basic and acidic residues" evidence="1">
    <location>
        <begin position="550"/>
        <end position="563"/>
    </location>
</feature>